<dbReference type="SUPFAM" id="SSF51316">
    <property type="entry name" value="Mss4-like"/>
    <property type="match status" value="1"/>
</dbReference>
<keyword evidence="2" id="KW-1185">Reference proteome</keyword>
<proteinExistence type="predicted"/>
<dbReference type="Gene3D" id="2.170.150.70">
    <property type="match status" value="1"/>
</dbReference>
<dbReference type="RefSeq" id="WP_248360081.1">
    <property type="nucleotide sequence ID" value="NZ_AP025591.1"/>
</dbReference>
<protein>
    <recommendedName>
        <fullName evidence="3">Glutathione-dependent formaldehyde-activating, GFA</fullName>
    </recommendedName>
</protein>
<name>A0ABN6MRU1_9BACT</name>
<evidence type="ECO:0000313" key="2">
    <source>
        <dbReference type="Proteomes" id="UP001162891"/>
    </source>
</evidence>
<dbReference type="EMBL" id="AP025591">
    <property type="protein sequence ID" value="BDG02433.1"/>
    <property type="molecule type" value="Genomic_DNA"/>
</dbReference>
<dbReference type="InterPro" id="IPR011057">
    <property type="entry name" value="Mss4-like_sf"/>
</dbReference>
<evidence type="ECO:0000313" key="1">
    <source>
        <dbReference type="EMBL" id="BDG02433.1"/>
    </source>
</evidence>
<accession>A0ABN6MRU1</accession>
<sequence length="86" mass="9591">MSSNYFRPSDVEVEGREHLALYQFGDKDVNHFFCRTCGISPFTTVASVPPDYQGPARPGDYRINLGCVHDLDVLSLEIQVIDGEAL</sequence>
<dbReference type="Proteomes" id="UP001162891">
    <property type="component" value="Chromosome"/>
</dbReference>
<evidence type="ECO:0008006" key="3">
    <source>
        <dbReference type="Google" id="ProtNLM"/>
    </source>
</evidence>
<organism evidence="1 2">
    <name type="scientific">Anaeromyxobacter oryzae</name>
    <dbReference type="NCBI Taxonomy" id="2918170"/>
    <lineage>
        <taxon>Bacteria</taxon>
        <taxon>Pseudomonadati</taxon>
        <taxon>Myxococcota</taxon>
        <taxon>Myxococcia</taxon>
        <taxon>Myxococcales</taxon>
        <taxon>Cystobacterineae</taxon>
        <taxon>Anaeromyxobacteraceae</taxon>
        <taxon>Anaeromyxobacter</taxon>
    </lineage>
</organism>
<gene>
    <name evidence="1" type="ORF">AMOR_14290</name>
</gene>
<reference evidence="2" key="1">
    <citation type="journal article" date="2022" name="Int. J. Syst. Evol. Microbiol.">
        <title>Anaeromyxobacter oryzae sp. nov., Anaeromyxobacter diazotrophicus sp. nov. and Anaeromyxobacter paludicola sp. nov., isolated from paddy soils.</title>
        <authorList>
            <person name="Itoh H."/>
            <person name="Xu Z."/>
            <person name="Mise K."/>
            <person name="Masuda Y."/>
            <person name="Ushijima N."/>
            <person name="Hayakawa C."/>
            <person name="Shiratori Y."/>
            <person name="Senoo K."/>
        </authorList>
    </citation>
    <scope>NUCLEOTIDE SEQUENCE [LARGE SCALE GENOMIC DNA]</scope>
    <source>
        <strain evidence="2">Red232</strain>
    </source>
</reference>